<name>A0ACB9RUJ6_9MYRT</name>
<evidence type="ECO:0000313" key="1">
    <source>
        <dbReference type="EMBL" id="KAI4382370.1"/>
    </source>
</evidence>
<accession>A0ACB9RUJ6</accession>
<sequence>MSRSRSCPSMINVCALVGSPMAGKTSDSMVYSCLANLWLAWGLVRHRSCVYSGGSILGYVSNVVFSKLPLYLGWQFMLGIVVIHSVFLTIVVMGMPESPHWLMLQWGLSGIKRFLRNTLDSLDEAEQRLAGIREAAGIAL</sequence>
<keyword evidence="2" id="KW-1185">Reference proteome</keyword>
<protein>
    <submittedName>
        <fullName evidence="1">Uncharacterized protein</fullName>
    </submittedName>
</protein>
<reference evidence="2" key="1">
    <citation type="journal article" date="2023" name="Front. Plant Sci.">
        <title>Chromosomal-level genome assembly of Melastoma candidum provides insights into trichome evolution.</title>
        <authorList>
            <person name="Zhong Y."/>
            <person name="Wu W."/>
            <person name="Sun C."/>
            <person name="Zou P."/>
            <person name="Liu Y."/>
            <person name="Dai S."/>
            <person name="Zhou R."/>
        </authorList>
    </citation>
    <scope>NUCLEOTIDE SEQUENCE [LARGE SCALE GENOMIC DNA]</scope>
</reference>
<gene>
    <name evidence="1" type="ORF">MLD38_008344</name>
</gene>
<dbReference type="EMBL" id="CM042882">
    <property type="protein sequence ID" value="KAI4382370.1"/>
    <property type="molecule type" value="Genomic_DNA"/>
</dbReference>
<comment type="caution">
    <text evidence="1">The sequence shown here is derived from an EMBL/GenBank/DDBJ whole genome shotgun (WGS) entry which is preliminary data.</text>
</comment>
<dbReference type="Proteomes" id="UP001057402">
    <property type="component" value="Chromosome 3"/>
</dbReference>
<proteinExistence type="predicted"/>
<evidence type="ECO:0000313" key="2">
    <source>
        <dbReference type="Proteomes" id="UP001057402"/>
    </source>
</evidence>
<organism evidence="1 2">
    <name type="scientific">Melastoma candidum</name>
    <dbReference type="NCBI Taxonomy" id="119954"/>
    <lineage>
        <taxon>Eukaryota</taxon>
        <taxon>Viridiplantae</taxon>
        <taxon>Streptophyta</taxon>
        <taxon>Embryophyta</taxon>
        <taxon>Tracheophyta</taxon>
        <taxon>Spermatophyta</taxon>
        <taxon>Magnoliopsida</taxon>
        <taxon>eudicotyledons</taxon>
        <taxon>Gunneridae</taxon>
        <taxon>Pentapetalae</taxon>
        <taxon>rosids</taxon>
        <taxon>malvids</taxon>
        <taxon>Myrtales</taxon>
        <taxon>Melastomataceae</taxon>
        <taxon>Melastomatoideae</taxon>
        <taxon>Melastomateae</taxon>
        <taxon>Melastoma</taxon>
    </lineage>
</organism>